<evidence type="ECO:0000313" key="2">
    <source>
        <dbReference type="EMBL" id="CUQ67415.1"/>
    </source>
</evidence>
<dbReference type="SUPFAM" id="SSF53335">
    <property type="entry name" value="S-adenosyl-L-methionine-dependent methyltransferases"/>
    <property type="match status" value="1"/>
</dbReference>
<keyword evidence="3" id="KW-1185">Reference proteome</keyword>
<dbReference type="PANTHER" id="PTHR34203:SF15">
    <property type="entry name" value="SLL1173 PROTEIN"/>
    <property type="match status" value="1"/>
</dbReference>
<dbReference type="AlphaFoldDB" id="A0A0S4KST5"/>
<proteinExistence type="predicted"/>
<feature type="domain" description="Methyltransferase FkbM" evidence="1">
    <location>
        <begin position="95"/>
        <end position="253"/>
    </location>
</feature>
<dbReference type="Proteomes" id="UP000066284">
    <property type="component" value="Chromosome 1"/>
</dbReference>
<gene>
    <name evidence="2" type="ORF">NITINOP_2443</name>
</gene>
<reference evidence="3" key="1">
    <citation type="submission" date="2015-09" db="EMBL/GenBank/DDBJ databases">
        <authorList>
            <person name="Daims H."/>
        </authorList>
    </citation>
    <scope>NUCLEOTIDE SEQUENCE [LARGE SCALE GENOMIC DNA]</scope>
</reference>
<protein>
    <recommendedName>
        <fullName evidence="1">Methyltransferase FkbM domain-containing protein</fullName>
    </recommendedName>
</protein>
<evidence type="ECO:0000259" key="1">
    <source>
        <dbReference type="Pfam" id="PF05050"/>
    </source>
</evidence>
<dbReference type="InterPro" id="IPR052514">
    <property type="entry name" value="SAM-dependent_MTase"/>
</dbReference>
<dbReference type="RefSeq" id="WP_062485740.1">
    <property type="nucleotide sequence ID" value="NZ_LN885086.1"/>
</dbReference>
<dbReference type="InterPro" id="IPR006342">
    <property type="entry name" value="FkbM_mtfrase"/>
</dbReference>
<accession>A0A0S4KST5</accession>
<evidence type="ECO:0000313" key="3">
    <source>
        <dbReference type="Proteomes" id="UP000066284"/>
    </source>
</evidence>
<dbReference type="NCBIfam" id="TIGR01444">
    <property type="entry name" value="fkbM_fam"/>
    <property type="match status" value="1"/>
</dbReference>
<dbReference type="Pfam" id="PF05050">
    <property type="entry name" value="Methyltransf_21"/>
    <property type="match status" value="1"/>
</dbReference>
<dbReference type="InterPro" id="IPR029063">
    <property type="entry name" value="SAM-dependent_MTases_sf"/>
</dbReference>
<dbReference type="Gene3D" id="3.40.50.150">
    <property type="entry name" value="Vaccinia Virus protein VP39"/>
    <property type="match status" value="1"/>
</dbReference>
<dbReference type="PANTHER" id="PTHR34203">
    <property type="entry name" value="METHYLTRANSFERASE, FKBM FAMILY PROTEIN"/>
    <property type="match status" value="1"/>
</dbReference>
<name>A0A0S4KST5_9BACT</name>
<dbReference type="OrthoDB" id="9812600at2"/>
<dbReference type="EMBL" id="LN885086">
    <property type="protein sequence ID" value="CUQ67415.1"/>
    <property type="molecule type" value="Genomic_DNA"/>
</dbReference>
<dbReference type="KEGG" id="nio:NITINOP_2443"/>
<organism evidence="2 3">
    <name type="scientific">Candidatus Nitrospira inopinata</name>
    <dbReference type="NCBI Taxonomy" id="1715989"/>
    <lineage>
        <taxon>Bacteria</taxon>
        <taxon>Pseudomonadati</taxon>
        <taxon>Nitrospirota</taxon>
        <taxon>Nitrospiria</taxon>
        <taxon>Nitrospirales</taxon>
        <taxon>Nitrospiraceae</taxon>
        <taxon>Nitrospira</taxon>
    </lineage>
</organism>
<dbReference type="STRING" id="1715989.NITINOP_2443"/>
<sequence length="275" mass="30660">MRTILPTLLMHCERLYNKYTSFPRGRFACSRLIAWGHRHLGWYTPIFRLPSGIVLEFAPDVAKDVLIRDLLFSGSFEPVHTEIIEQLPPGGVLIDVGANVGYFSIIGARAVGSAGMVHAFEPVDAIYEILCRNVALNGLSNVEAHHLACFSSSGRMAVEQDWDSGKSHLCLDNTADARFVSVTTLDQFADQKKLARVDFIKIDAEGSDFEVLKGSSRTIEKFRPKIFIEVNHLSRFGGSISDVRRFFEDCRYEVTDVKGNYSLDLLGAPMPLETA</sequence>